<accession>D6ZBT2</accession>
<dbReference type="GO" id="GO:0005829">
    <property type="term" value="C:cytosol"/>
    <property type="evidence" value="ECO:0007669"/>
    <property type="project" value="TreeGrafter"/>
</dbReference>
<dbReference type="GO" id="GO:0004156">
    <property type="term" value="F:dihydropteroate synthase activity"/>
    <property type="evidence" value="ECO:0007669"/>
    <property type="project" value="UniProtKB-EC"/>
</dbReference>
<dbReference type="PROSITE" id="PS50972">
    <property type="entry name" value="PTERIN_BINDING"/>
    <property type="match status" value="1"/>
</dbReference>
<dbReference type="GO" id="GO:0046654">
    <property type="term" value="P:tetrahydrofolate biosynthetic process"/>
    <property type="evidence" value="ECO:0007669"/>
    <property type="project" value="TreeGrafter"/>
</dbReference>
<evidence type="ECO:0000313" key="11">
    <source>
        <dbReference type="EMBL" id="ADG96909.1"/>
    </source>
</evidence>
<dbReference type="STRING" id="640132.Srot_0422"/>
<gene>
    <name evidence="11" type="ordered locus">Srot_0422</name>
</gene>
<evidence type="ECO:0000313" key="12">
    <source>
        <dbReference type="Proteomes" id="UP000002247"/>
    </source>
</evidence>
<dbReference type="AlphaFoldDB" id="D6ZBT2"/>
<protein>
    <recommendedName>
        <fullName evidence="5">dihydropteroate synthase</fullName>
        <ecNumber evidence="5">2.5.1.15</ecNumber>
    </recommendedName>
</protein>
<evidence type="ECO:0000256" key="4">
    <source>
        <dbReference type="ARBA" id="ARBA00009503"/>
    </source>
</evidence>
<dbReference type="InterPro" id="IPR006390">
    <property type="entry name" value="DHP_synth_dom"/>
</dbReference>
<dbReference type="SUPFAM" id="SSF51717">
    <property type="entry name" value="Dihydropteroate synthetase-like"/>
    <property type="match status" value="1"/>
</dbReference>
<dbReference type="GO" id="GO:0046872">
    <property type="term" value="F:metal ion binding"/>
    <property type="evidence" value="ECO:0007669"/>
    <property type="project" value="UniProtKB-KW"/>
</dbReference>
<feature type="domain" description="Pterin-binding" evidence="10">
    <location>
        <begin position="5"/>
        <end position="271"/>
    </location>
</feature>
<comment type="pathway">
    <text evidence="3">Cofactor biosynthesis; tetrahydrofolate biosynthesis; 7,8-dihydrofolate from 2-amino-4-hydroxy-6-hydroxymethyl-7,8-dihydropteridine diphosphate and 4-aminobenzoate: step 1/2.</text>
</comment>
<dbReference type="NCBIfam" id="TIGR01496">
    <property type="entry name" value="DHPS"/>
    <property type="match status" value="1"/>
</dbReference>
<sequence>MTPALTIMGVLNCTPDSFSGDGLASAPRGAGEAAVRAGLRLVAEGADIVDVGGESTRPGAAQVDPSEQLERILPAVRGLAAAGVFVSVDTCAAAVARAALAQGARMVNDVAGGLCDPELLTAAAEAGAWLVLGHWPGAPARDHGYRPGGTTAALVAQELSERAGAALAAGVARDRIILDPGLGFGKNTEENWALIRGVHELRATGFPVLIGASRKRFLGSGLPLASGHAEADQAELVWREAGTTAVTALAATLGAWGVRVHAPRPNRAAARAAAEFTGEGAHHHG</sequence>
<dbReference type="Pfam" id="PF00809">
    <property type="entry name" value="Pterin_bind"/>
    <property type="match status" value="1"/>
</dbReference>
<keyword evidence="8" id="KW-0460">Magnesium</keyword>
<dbReference type="PANTHER" id="PTHR20941:SF1">
    <property type="entry name" value="FOLIC ACID SYNTHESIS PROTEIN FOL1"/>
    <property type="match status" value="1"/>
</dbReference>
<dbReference type="EMBL" id="CP001958">
    <property type="protein sequence ID" value="ADG96909.1"/>
    <property type="molecule type" value="Genomic_DNA"/>
</dbReference>
<dbReference type="PROSITE" id="PS00793">
    <property type="entry name" value="DHPS_2"/>
    <property type="match status" value="1"/>
</dbReference>
<evidence type="ECO:0000256" key="6">
    <source>
        <dbReference type="ARBA" id="ARBA00022679"/>
    </source>
</evidence>
<proteinExistence type="inferred from homology"/>
<organism evidence="11 12">
    <name type="scientific">Segniliparus rotundus (strain ATCC BAA-972 / CDC 1076 / CIP 108378 / DSM 44985 / JCM 13578)</name>
    <dbReference type="NCBI Taxonomy" id="640132"/>
    <lineage>
        <taxon>Bacteria</taxon>
        <taxon>Bacillati</taxon>
        <taxon>Actinomycetota</taxon>
        <taxon>Actinomycetes</taxon>
        <taxon>Mycobacteriales</taxon>
        <taxon>Segniliparaceae</taxon>
        <taxon>Segniliparus</taxon>
    </lineage>
</organism>
<evidence type="ECO:0000256" key="3">
    <source>
        <dbReference type="ARBA" id="ARBA00004763"/>
    </source>
</evidence>
<evidence type="ECO:0000256" key="7">
    <source>
        <dbReference type="ARBA" id="ARBA00022723"/>
    </source>
</evidence>
<keyword evidence="7" id="KW-0479">Metal-binding</keyword>
<comment type="similarity">
    <text evidence="4">Belongs to the DHPS family.</text>
</comment>
<dbReference type="InterPro" id="IPR011005">
    <property type="entry name" value="Dihydropteroate_synth-like_sf"/>
</dbReference>
<dbReference type="Proteomes" id="UP000002247">
    <property type="component" value="Chromosome"/>
</dbReference>
<comment type="cofactor">
    <cofactor evidence="2">
        <name>Mg(2+)</name>
        <dbReference type="ChEBI" id="CHEBI:18420"/>
    </cofactor>
</comment>
<dbReference type="Gene3D" id="3.20.20.20">
    <property type="entry name" value="Dihydropteroate synthase-like"/>
    <property type="match status" value="1"/>
</dbReference>
<comment type="catalytic activity">
    <reaction evidence="1">
        <text>(7,8-dihydropterin-6-yl)methyl diphosphate + 4-aminobenzoate = 7,8-dihydropteroate + diphosphate</text>
        <dbReference type="Rhea" id="RHEA:19949"/>
        <dbReference type="ChEBI" id="CHEBI:17836"/>
        <dbReference type="ChEBI" id="CHEBI:17839"/>
        <dbReference type="ChEBI" id="CHEBI:33019"/>
        <dbReference type="ChEBI" id="CHEBI:72950"/>
        <dbReference type="EC" id="2.5.1.15"/>
    </reaction>
</comment>
<evidence type="ECO:0000256" key="2">
    <source>
        <dbReference type="ARBA" id="ARBA00001946"/>
    </source>
</evidence>
<evidence type="ECO:0000256" key="8">
    <source>
        <dbReference type="ARBA" id="ARBA00022842"/>
    </source>
</evidence>
<name>D6ZBT2_SEGRD</name>
<dbReference type="RefSeq" id="WP_013137365.1">
    <property type="nucleotide sequence ID" value="NC_014168.1"/>
</dbReference>
<reference evidence="11 12" key="1">
    <citation type="journal article" date="2010" name="Stand. Genomic Sci.">
        <title>Complete genome sequence of Segniliparus rotundus type strain (CDC 1076).</title>
        <authorList>
            <person name="Sikorski J."/>
            <person name="Lapidus A."/>
            <person name="Copeland A."/>
            <person name="Misra M."/>
            <person name="Glavina Del Rio T."/>
            <person name="Nolan M."/>
            <person name="Lucas S."/>
            <person name="Chen F."/>
            <person name="Tice H."/>
            <person name="Cheng J.F."/>
            <person name="Jando M."/>
            <person name="Schneider S."/>
            <person name="Bruce D."/>
            <person name="Goodwin L."/>
            <person name="Pitluck S."/>
            <person name="Liolios K."/>
            <person name="Mikhailova N."/>
            <person name="Pati A."/>
            <person name="Ivanova N."/>
            <person name="Mavromatis K."/>
            <person name="Chen A."/>
            <person name="Palaniappan K."/>
            <person name="Chertkov O."/>
            <person name="Land M."/>
            <person name="Hauser L."/>
            <person name="Chang Y.J."/>
            <person name="Jeffries C.D."/>
            <person name="Brettin T."/>
            <person name="Detter J.C."/>
            <person name="Han C."/>
            <person name="Rohde M."/>
            <person name="Goker M."/>
            <person name="Bristow J."/>
            <person name="Eisen J.A."/>
            <person name="Markowitz V."/>
            <person name="Hugenholtz P."/>
            <person name="Kyrpides N.C."/>
            <person name="Klenk H.P."/>
        </authorList>
    </citation>
    <scope>NUCLEOTIDE SEQUENCE [LARGE SCALE GENOMIC DNA]</scope>
    <source>
        <strain evidence="12">ATCC BAA-972 / CDC 1076 / CIP 108378 / DSM 44985 / JCM 13578</strain>
    </source>
</reference>
<dbReference type="PANTHER" id="PTHR20941">
    <property type="entry name" value="FOLATE SYNTHESIS PROTEINS"/>
    <property type="match status" value="1"/>
</dbReference>
<dbReference type="KEGG" id="srt:Srot_0422"/>
<evidence type="ECO:0000256" key="1">
    <source>
        <dbReference type="ARBA" id="ARBA00000012"/>
    </source>
</evidence>
<keyword evidence="12" id="KW-1185">Reference proteome</keyword>
<dbReference type="EC" id="2.5.1.15" evidence="5"/>
<dbReference type="eggNOG" id="COG0294">
    <property type="taxonomic scope" value="Bacteria"/>
</dbReference>
<evidence type="ECO:0000256" key="9">
    <source>
        <dbReference type="ARBA" id="ARBA00022909"/>
    </source>
</evidence>
<evidence type="ECO:0000256" key="5">
    <source>
        <dbReference type="ARBA" id="ARBA00012458"/>
    </source>
</evidence>
<dbReference type="GO" id="GO:0046656">
    <property type="term" value="P:folic acid biosynthetic process"/>
    <property type="evidence" value="ECO:0007669"/>
    <property type="project" value="UniProtKB-KW"/>
</dbReference>
<dbReference type="InterPro" id="IPR045031">
    <property type="entry name" value="DHP_synth-like"/>
</dbReference>
<keyword evidence="9" id="KW-0289">Folate biosynthesis</keyword>
<evidence type="ECO:0000259" key="10">
    <source>
        <dbReference type="PROSITE" id="PS50972"/>
    </source>
</evidence>
<dbReference type="HOGENOM" id="CLU_008023_0_2_11"/>
<keyword evidence="6 11" id="KW-0808">Transferase</keyword>
<dbReference type="InterPro" id="IPR000489">
    <property type="entry name" value="Pterin-binding_dom"/>
</dbReference>